<dbReference type="EMBL" id="KI669503">
    <property type="protein sequence ID" value="OCF33837.1"/>
    <property type="molecule type" value="Genomic_DNA"/>
</dbReference>
<dbReference type="PANTHER" id="PTHR48051:SF1">
    <property type="entry name" value="RAS SUPPRESSOR PROTEIN 1"/>
    <property type="match status" value="1"/>
</dbReference>
<dbReference type="Gene3D" id="3.80.10.10">
    <property type="entry name" value="Ribonuclease Inhibitor"/>
    <property type="match status" value="1"/>
</dbReference>
<dbReference type="Pfam" id="PF00560">
    <property type="entry name" value="LRR_1"/>
    <property type="match status" value="1"/>
</dbReference>
<feature type="region of interest" description="Disordered" evidence="3">
    <location>
        <begin position="478"/>
        <end position="519"/>
    </location>
</feature>
<feature type="region of interest" description="Disordered" evidence="3">
    <location>
        <begin position="143"/>
        <end position="176"/>
    </location>
</feature>
<keyword evidence="1" id="KW-0433">Leucine-rich repeat</keyword>
<keyword evidence="5" id="KW-1185">Reference proteome</keyword>
<evidence type="ECO:0000256" key="2">
    <source>
        <dbReference type="ARBA" id="ARBA00022737"/>
    </source>
</evidence>
<accession>A0A1B9GS73</accession>
<dbReference type="InterPro" id="IPR001611">
    <property type="entry name" value="Leu-rich_rpt"/>
</dbReference>
<evidence type="ECO:0000313" key="5">
    <source>
        <dbReference type="Proteomes" id="UP000092666"/>
    </source>
</evidence>
<evidence type="ECO:0000256" key="3">
    <source>
        <dbReference type="SAM" id="MobiDB-lite"/>
    </source>
</evidence>
<feature type="compositionally biased region" description="Polar residues" evidence="3">
    <location>
        <begin position="208"/>
        <end position="233"/>
    </location>
</feature>
<protein>
    <submittedName>
        <fullName evidence="4">Uncharacterized protein</fullName>
    </submittedName>
</protein>
<organism evidence="4 5">
    <name type="scientific">Kwoniella heveanensis BCC8398</name>
    <dbReference type="NCBI Taxonomy" id="1296120"/>
    <lineage>
        <taxon>Eukaryota</taxon>
        <taxon>Fungi</taxon>
        <taxon>Dikarya</taxon>
        <taxon>Basidiomycota</taxon>
        <taxon>Agaricomycotina</taxon>
        <taxon>Tremellomycetes</taxon>
        <taxon>Tremellales</taxon>
        <taxon>Cryptococcaceae</taxon>
        <taxon>Kwoniella</taxon>
    </lineage>
</organism>
<name>A0A1B9GS73_9TREE</name>
<reference evidence="5" key="2">
    <citation type="submission" date="2013-12" db="EMBL/GenBank/DDBJ databases">
        <title>Evolution of pathogenesis and genome organization in the Tremellales.</title>
        <authorList>
            <person name="Cuomo C."/>
            <person name="Litvintseva A."/>
            <person name="Heitman J."/>
            <person name="Chen Y."/>
            <person name="Sun S."/>
            <person name="Springer D."/>
            <person name="Dromer F."/>
            <person name="Young S."/>
            <person name="Zeng Q."/>
            <person name="Chapman S."/>
            <person name="Gujja S."/>
            <person name="Saif S."/>
            <person name="Birren B."/>
        </authorList>
    </citation>
    <scope>NUCLEOTIDE SEQUENCE [LARGE SCALE GENOMIC DNA]</scope>
    <source>
        <strain evidence="5">BCC8398</strain>
    </source>
</reference>
<dbReference type="GO" id="GO:0005737">
    <property type="term" value="C:cytoplasm"/>
    <property type="evidence" value="ECO:0007669"/>
    <property type="project" value="TreeGrafter"/>
</dbReference>
<dbReference type="SUPFAM" id="SSF52075">
    <property type="entry name" value="Outer arm dynein light chain 1"/>
    <property type="match status" value="1"/>
</dbReference>
<dbReference type="SMART" id="SM00369">
    <property type="entry name" value="LRR_TYP"/>
    <property type="match status" value="2"/>
</dbReference>
<gene>
    <name evidence="4" type="ORF">I316_04549</name>
</gene>
<dbReference type="PROSITE" id="PS51450">
    <property type="entry name" value="LRR"/>
    <property type="match status" value="1"/>
</dbReference>
<dbReference type="SMART" id="SM00364">
    <property type="entry name" value="LRR_BAC"/>
    <property type="match status" value="2"/>
</dbReference>
<sequence length="603" mass="65612">MVLDPFSAASKPWIPPDSHQPKRPLPFAQTPEHFSTPALSVKLPKPRLNKEKDGFPTQYPEPPYSHSRTASAASITTVNQLGAGLDLLGFGSPGGRVKDVGSDEWMTDKVAECVDAAKGDLTITGLGLTTLSTKISELRDLVTLPSGSSPKPRFSTGPLGAGPPRSPLANAGARYPGLSVSPGPSLPAANSRQFARSTSAPAYSGFFSSVHQQPRSNRTPSALGTLMQSPGSPTTTEASEEDEDARNGSMNMSPVARRALLASPSMPNPPSPSSLSPGAGEARKRSFGRSKTGAVALSQGKAMDIEIYAGQNQLRSLPSALFEISNLTVLSLRGNRLTALPAAIGELQHLKELNISLNQITELPSTILNLNLELFTASSNAFIQKEPEVERFSDLIRHHEPDQPVPRLTTICMNLLISPRPPNELPPLLDMYEWDAPVRGVPHPLLDPNELHEIIPSTSPKDLGRVLQVLRTASTHFQHKRRTGLGSSLLHSNIDPFPKSHRPPPPDDASTNPFFYSCPSPRHLERDTLSTVDDISSTMMPSRRVFLHPAEERIEWREVCGTRDLPVRWMGCSPGCLDFLEHEDDEEDEWMIDTDVSEEETQP</sequence>
<dbReference type="InterPro" id="IPR032675">
    <property type="entry name" value="LRR_dom_sf"/>
</dbReference>
<evidence type="ECO:0000256" key="1">
    <source>
        <dbReference type="ARBA" id="ARBA00022614"/>
    </source>
</evidence>
<dbReference type="AlphaFoldDB" id="A0A1B9GS73"/>
<reference evidence="4 5" key="1">
    <citation type="submission" date="2013-07" db="EMBL/GenBank/DDBJ databases">
        <title>The Genome Sequence of Cryptococcus heveanensis BCC8398.</title>
        <authorList>
            <consortium name="The Broad Institute Genome Sequencing Platform"/>
            <person name="Cuomo C."/>
            <person name="Litvintseva A."/>
            <person name="Chen Y."/>
            <person name="Heitman J."/>
            <person name="Sun S."/>
            <person name="Springer D."/>
            <person name="Dromer F."/>
            <person name="Young S.K."/>
            <person name="Zeng Q."/>
            <person name="Gargeya S."/>
            <person name="Fitzgerald M."/>
            <person name="Abouelleil A."/>
            <person name="Alvarado L."/>
            <person name="Berlin A.M."/>
            <person name="Chapman S.B."/>
            <person name="Dewar J."/>
            <person name="Goldberg J."/>
            <person name="Griggs A."/>
            <person name="Gujja S."/>
            <person name="Hansen M."/>
            <person name="Howarth C."/>
            <person name="Imamovic A."/>
            <person name="Larimer J."/>
            <person name="McCowan C."/>
            <person name="Murphy C."/>
            <person name="Pearson M."/>
            <person name="Priest M."/>
            <person name="Roberts A."/>
            <person name="Saif S."/>
            <person name="Shea T."/>
            <person name="Sykes S."/>
            <person name="Wortman J."/>
            <person name="Nusbaum C."/>
            <person name="Birren B."/>
        </authorList>
    </citation>
    <scope>NUCLEOTIDE SEQUENCE [LARGE SCALE GENOMIC DNA]</scope>
    <source>
        <strain evidence="4 5">BCC8398</strain>
    </source>
</reference>
<dbReference type="PANTHER" id="PTHR48051">
    <property type="match status" value="1"/>
</dbReference>
<proteinExistence type="predicted"/>
<feature type="region of interest" description="Disordered" evidence="3">
    <location>
        <begin position="1"/>
        <end position="67"/>
    </location>
</feature>
<dbReference type="STRING" id="1296120.A0A1B9GS73"/>
<dbReference type="InterPro" id="IPR003591">
    <property type="entry name" value="Leu-rich_rpt_typical-subtyp"/>
</dbReference>
<dbReference type="Proteomes" id="UP000092666">
    <property type="component" value="Unassembled WGS sequence"/>
</dbReference>
<dbReference type="OrthoDB" id="660555at2759"/>
<feature type="region of interest" description="Disordered" evidence="3">
    <location>
        <begin position="208"/>
        <end position="292"/>
    </location>
</feature>
<evidence type="ECO:0000313" key="4">
    <source>
        <dbReference type="EMBL" id="OCF33837.1"/>
    </source>
</evidence>
<keyword evidence="2" id="KW-0677">Repeat</keyword>
<dbReference type="InterPro" id="IPR050216">
    <property type="entry name" value="LRR_domain-containing"/>
</dbReference>